<reference evidence="7 8" key="1">
    <citation type="submission" date="2024-04" db="EMBL/GenBank/DDBJ databases">
        <title>Tritrichomonas musculus Genome.</title>
        <authorList>
            <person name="Alves-Ferreira E."/>
            <person name="Grigg M."/>
            <person name="Lorenzi H."/>
            <person name="Galac M."/>
        </authorList>
    </citation>
    <scope>NUCLEOTIDE SEQUENCE [LARGE SCALE GENOMIC DNA]</scope>
    <source>
        <strain evidence="7 8">EAF2021</strain>
    </source>
</reference>
<evidence type="ECO:0000313" key="7">
    <source>
        <dbReference type="EMBL" id="KAK8885269.1"/>
    </source>
</evidence>
<keyword evidence="8" id="KW-1185">Reference proteome</keyword>
<evidence type="ECO:0000259" key="6">
    <source>
        <dbReference type="PROSITE" id="PS51294"/>
    </source>
</evidence>
<dbReference type="SMART" id="SM00717">
    <property type="entry name" value="SANT"/>
    <property type="match status" value="2"/>
</dbReference>
<dbReference type="Proteomes" id="UP001470230">
    <property type="component" value="Unassembled WGS sequence"/>
</dbReference>
<evidence type="ECO:0008006" key="9">
    <source>
        <dbReference type="Google" id="ProtNLM"/>
    </source>
</evidence>
<dbReference type="PROSITE" id="PS51294">
    <property type="entry name" value="HTH_MYB"/>
    <property type="match status" value="2"/>
</dbReference>
<feature type="domain" description="Myb-like" evidence="5">
    <location>
        <begin position="93"/>
        <end position="143"/>
    </location>
</feature>
<keyword evidence="4" id="KW-0539">Nucleus</keyword>
<name>A0ABR2K2C8_9EUKA</name>
<dbReference type="PROSITE" id="PS50090">
    <property type="entry name" value="MYB_LIKE"/>
    <property type="match status" value="2"/>
</dbReference>
<dbReference type="SUPFAM" id="SSF46689">
    <property type="entry name" value="Homeodomain-like"/>
    <property type="match status" value="1"/>
</dbReference>
<dbReference type="CDD" id="cd00167">
    <property type="entry name" value="SANT"/>
    <property type="match status" value="2"/>
</dbReference>
<feature type="domain" description="HTH myb-type" evidence="6">
    <location>
        <begin position="41"/>
        <end position="96"/>
    </location>
</feature>
<organism evidence="7 8">
    <name type="scientific">Tritrichomonas musculus</name>
    <dbReference type="NCBI Taxonomy" id="1915356"/>
    <lineage>
        <taxon>Eukaryota</taxon>
        <taxon>Metamonada</taxon>
        <taxon>Parabasalia</taxon>
        <taxon>Tritrichomonadida</taxon>
        <taxon>Tritrichomonadidae</taxon>
        <taxon>Tritrichomonas</taxon>
    </lineage>
</organism>
<dbReference type="PANTHER" id="PTHR46621:SF1">
    <property type="entry name" value="SNRNA-ACTIVATING PROTEIN COMPLEX SUBUNIT 4"/>
    <property type="match status" value="1"/>
</dbReference>
<evidence type="ECO:0000256" key="3">
    <source>
        <dbReference type="ARBA" id="ARBA00023163"/>
    </source>
</evidence>
<dbReference type="Pfam" id="PF00249">
    <property type="entry name" value="Myb_DNA-binding"/>
    <property type="match status" value="2"/>
</dbReference>
<dbReference type="Gene3D" id="1.10.10.60">
    <property type="entry name" value="Homeodomain-like"/>
    <property type="match status" value="2"/>
</dbReference>
<comment type="caution">
    <text evidence="7">The sequence shown here is derived from an EMBL/GenBank/DDBJ whole genome shotgun (WGS) entry which is preliminary data.</text>
</comment>
<keyword evidence="1" id="KW-0805">Transcription regulation</keyword>
<dbReference type="InterPro" id="IPR009057">
    <property type="entry name" value="Homeodomain-like_sf"/>
</dbReference>
<dbReference type="PANTHER" id="PTHR46621">
    <property type="entry name" value="SNRNA-ACTIVATING PROTEIN COMPLEX SUBUNIT 4"/>
    <property type="match status" value="1"/>
</dbReference>
<gene>
    <name evidence="7" type="ORF">M9Y10_040715</name>
</gene>
<dbReference type="InterPro" id="IPR017930">
    <property type="entry name" value="Myb_dom"/>
</dbReference>
<feature type="domain" description="Myb-like" evidence="5">
    <location>
        <begin position="41"/>
        <end position="92"/>
    </location>
</feature>
<proteinExistence type="predicted"/>
<dbReference type="InterPro" id="IPR001005">
    <property type="entry name" value="SANT/Myb"/>
</dbReference>
<evidence type="ECO:0000259" key="5">
    <source>
        <dbReference type="PROSITE" id="PS50090"/>
    </source>
</evidence>
<accession>A0ABR2K2C8</accession>
<dbReference type="InterPro" id="IPR051575">
    <property type="entry name" value="Myb-like_DNA-bd"/>
</dbReference>
<protein>
    <recommendedName>
        <fullName evidence="9">Myb-like DNA-binding domain containing protein</fullName>
    </recommendedName>
</protein>
<feature type="domain" description="HTH myb-type" evidence="6">
    <location>
        <begin position="99"/>
        <end position="147"/>
    </location>
</feature>
<evidence type="ECO:0000256" key="2">
    <source>
        <dbReference type="ARBA" id="ARBA00023125"/>
    </source>
</evidence>
<evidence type="ECO:0000256" key="4">
    <source>
        <dbReference type="ARBA" id="ARBA00023242"/>
    </source>
</evidence>
<dbReference type="EMBL" id="JAPFFF010000007">
    <property type="protein sequence ID" value="KAK8885269.1"/>
    <property type="molecule type" value="Genomic_DNA"/>
</dbReference>
<sequence>MTFSNKNINFYSNPMAQMTIFPSQSFYCYGNFSSVAAPPQLPNKHRKKFSPEEDEILTEMVDKLGPKNWNRIAQFLPYRTARQCRDRYCNYLAPGFFNGEWLKEEDDLLYEKYKEIGPKWVQINSFFKNRSPNSLKNRWNYFVSRMYPQIQSPDQPLNEFKTQSPIQKVKEDNHSKKNKIILPSLNPLNNSLSSINFNSDKDIININNMKEIKPQENFIIINIKIGNE</sequence>
<keyword evidence="3" id="KW-0804">Transcription</keyword>
<keyword evidence="2" id="KW-0238">DNA-binding</keyword>
<evidence type="ECO:0000313" key="8">
    <source>
        <dbReference type="Proteomes" id="UP001470230"/>
    </source>
</evidence>
<evidence type="ECO:0000256" key="1">
    <source>
        <dbReference type="ARBA" id="ARBA00023015"/>
    </source>
</evidence>